<name>A0AAD2HYI9_9AGAR</name>
<feature type="non-terminal residue" evidence="2">
    <location>
        <position position="51"/>
    </location>
</feature>
<accession>A0AAD2HYI9</accession>
<keyword evidence="3" id="KW-1185">Reference proteome</keyword>
<evidence type="ECO:0000313" key="3">
    <source>
        <dbReference type="Proteomes" id="UP001295794"/>
    </source>
</evidence>
<dbReference type="EMBL" id="CAVNYO010000465">
    <property type="protein sequence ID" value="CAK5282948.1"/>
    <property type="molecule type" value="Genomic_DNA"/>
</dbReference>
<evidence type="ECO:0000256" key="1">
    <source>
        <dbReference type="SAM" id="MobiDB-lite"/>
    </source>
</evidence>
<protein>
    <submittedName>
        <fullName evidence="2">Uncharacterized protein</fullName>
    </submittedName>
</protein>
<proteinExistence type="predicted"/>
<sequence>MTVPDNRVPSQRRFDKRRSQHRFWQRKLAEVAHLTRIRRRSSSGPCASRNN</sequence>
<dbReference type="Proteomes" id="UP001295794">
    <property type="component" value="Unassembled WGS sequence"/>
</dbReference>
<reference evidence="2" key="1">
    <citation type="submission" date="2023-11" db="EMBL/GenBank/DDBJ databases">
        <authorList>
            <person name="De Vega J J."/>
            <person name="De Vega J J."/>
        </authorList>
    </citation>
    <scope>NUCLEOTIDE SEQUENCE</scope>
</reference>
<comment type="caution">
    <text evidence="2">The sequence shown here is derived from an EMBL/GenBank/DDBJ whole genome shotgun (WGS) entry which is preliminary data.</text>
</comment>
<gene>
    <name evidence="2" type="ORF">MYCIT1_LOCUS35120</name>
</gene>
<dbReference type="AlphaFoldDB" id="A0AAD2HYI9"/>
<evidence type="ECO:0000313" key="2">
    <source>
        <dbReference type="EMBL" id="CAK5282948.1"/>
    </source>
</evidence>
<feature type="region of interest" description="Disordered" evidence="1">
    <location>
        <begin position="1"/>
        <end position="22"/>
    </location>
</feature>
<organism evidence="2 3">
    <name type="scientific">Mycena citricolor</name>
    <dbReference type="NCBI Taxonomy" id="2018698"/>
    <lineage>
        <taxon>Eukaryota</taxon>
        <taxon>Fungi</taxon>
        <taxon>Dikarya</taxon>
        <taxon>Basidiomycota</taxon>
        <taxon>Agaricomycotina</taxon>
        <taxon>Agaricomycetes</taxon>
        <taxon>Agaricomycetidae</taxon>
        <taxon>Agaricales</taxon>
        <taxon>Marasmiineae</taxon>
        <taxon>Mycenaceae</taxon>
        <taxon>Mycena</taxon>
    </lineage>
</organism>